<dbReference type="Proteomes" id="UP000764045">
    <property type="component" value="Unassembled WGS sequence"/>
</dbReference>
<proteinExistence type="predicted"/>
<accession>A0A939B5C9</accession>
<comment type="caution">
    <text evidence="1">The sequence shown here is derived from an EMBL/GenBank/DDBJ whole genome shotgun (WGS) entry which is preliminary data.</text>
</comment>
<organism evidence="1 2">
    <name type="scientific">Marseilla massiliensis</name>
    <dbReference type="NCBI Taxonomy" id="1841864"/>
    <lineage>
        <taxon>Bacteria</taxon>
        <taxon>Pseudomonadati</taxon>
        <taxon>Bacteroidota</taxon>
        <taxon>Bacteroidia</taxon>
        <taxon>Bacteroidales</taxon>
        <taxon>Prevotellaceae</taxon>
        <taxon>Marseilla</taxon>
    </lineage>
</organism>
<evidence type="ECO:0000313" key="2">
    <source>
        <dbReference type="Proteomes" id="UP000764045"/>
    </source>
</evidence>
<reference evidence="1 2" key="1">
    <citation type="journal article" date="2021" name="Sci. Rep.">
        <title>The distribution of antibiotic resistance genes in chicken gut microbiota commensals.</title>
        <authorList>
            <person name="Juricova H."/>
            <person name="Matiasovicova J."/>
            <person name="Kubasova T."/>
            <person name="Cejkova D."/>
            <person name="Rychlik I."/>
        </authorList>
    </citation>
    <scope>NUCLEOTIDE SEQUENCE [LARGE SCALE GENOMIC DNA]</scope>
    <source>
        <strain evidence="1 2">An819</strain>
    </source>
</reference>
<sequence>MRLQSGGRSRIERDKATVRRMIELYCRRKLGLPGIVGEYAELADYAMRRLERCRFGEGKPACKNCPVHCYSPARRTQIRRIMRWAGPRMLIYAPLEALRHLLSR</sequence>
<dbReference type="NCBIfam" id="NF007714">
    <property type="entry name" value="PRK10410.1-2"/>
    <property type="match status" value="1"/>
</dbReference>
<name>A0A939B5C9_9BACT</name>
<gene>
    <name evidence="1" type="ORF">H6B30_11180</name>
</gene>
<dbReference type="InterPro" id="IPR020483">
    <property type="entry name" value="Uncharacterised_YgbA"/>
</dbReference>
<keyword evidence="2" id="KW-1185">Reference proteome</keyword>
<evidence type="ECO:0000313" key="1">
    <source>
        <dbReference type="EMBL" id="MBM6662304.1"/>
    </source>
</evidence>
<dbReference type="RefSeq" id="WP_205110625.1">
    <property type="nucleotide sequence ID" value="NZ_CAWUJD010000001.1"/>
</dbReference>
<dbReference type="Pfam" id="PF11756">
    <property type="entry name" value="YgbA_NO"/>
    <property type="match status" value="1"/>
</dbReference>
<protein>
    <submittedName>
        <fullName evidence="1">Nitrous oxide-stimulated promoter family protein</fullName>
    </submittedName>
</protein>
<dbReference type="EMBL" id="JACJJL010000019">
    <property type="protein sequence ID" value="MBM6662304.1"/>
    <property type="molecule type" value="Genomic_DNA"/>
</dbReference>
<dbReference type="AlphaFoldDB" id="A0A939B5C9"/>